<dbReference type="SUPFAM" id="SSF48179">
    <property type="entry name" value="6-phosphogluconate dehydrogenase C-terminal domain-like"/>
    <property type="match status" value="1"/>
</dbReference>
<dbReference type="PANTHER" id="PTHR43580">
    <property type="entry name" value="OXIDOREDUCTASE GLYR1-RELATED"/>
    <property type="match status" value="1"/>
</dbReference>
<name>A0A086YC09_9RHOB</name>
<dbReference type="InterPro" id="IPR015815">
    <property type="entry name" value="HIBADH-related"/>
</dbReference>
<evidence type="ECO:0000313" key="2">
    <source>
        <dbReference type="EMBL" id="KFI31809.1"/>
    </source>
</evidence>
<dbReference type="EMBL" id="JGYG01000001">
    <property type="protein sequence ID" value="KFI31809.1"/>
    <property type="molecule type" value="Genomic_DNA"/>
</dbReference>
<dbReference type="Pfam" id="PF21761">
    <property type="entry name" value="RedAm-like_C"/>
    <property type="match status" value="1"/>
</dbReference>
<accession>A0A086YC09</accession>
<dbReference type="PANTHER" id="PTHR43580:SF2">
    <property type="entry name" value="CYTOKINE-LIKE NUCLEAR FACTOR N-PAC"/>
    <property type="match status" value="1"/>
</dbReference>
<dbReference type="STRING" id="195105.CN97_05110"/>
<dbReference type="SUPFAM" id="SSF51735">
    <property type="entry name" value="NAD(P)-binding Rossmann-fold domains"/>
    <property type="match status" value="1"/>
</dbReference>
<dbReference type="GO" id="GO:0031491">
    <property type="term" value="F:nucleosome binding"/>
    <property type="evidence" value="ECO:0007669"/>
    <property type="project" value="TreeGrafter"/>
</dbReference>
<dbReference type="InterPro" id="IPR013328">
    <property type="entry name" value="6PGD_dom2"/>
</dbReference>
<keyword evidence="1" id="KW-0560">Oxidoreductase</keyword>
<comment type="caution">
    <text evidence="2">The sequence shown here is derived from an EMBL/GenBank/DDBJ whole genome shotgun (WGS) entry which is preliminary data.</text>
</comment>
<gene>
    <name evidence="2" type="ORF">CN97_05110</name>
</gene>
<dbReference type="InterPro" id="IPR048666">
    <property type="entry name" value="RedAm-like_C"/>
</dbReference>
<dbReference type="AlphaFoldDB" id="A0A086YC09"/>
<evidence type="ECO:0000256" key="1">
    <source>
        <dbReference type="ARBA" id="ARBA00023002"/>
    </source>
</evidence>
<reference evidence="2 3" key="1">
    <citation type="submission" date="2014-03" db="EMBL/GenBank/DDBJ databases">
        <title>Genome of Haematobacter massiliensis CCUG 47968.</title>
        <authorList>
            <person name="Wang D."/>
            <person name="Wang G."/>
        </authorList>
    </citation>
    <scope>NUCLEOTIDE SEQUENCE [LARGE SCALE GENOMIC DNA]</scope>
    <source>
        <strain evidence="2 3">CCUG 47968</strain>
    </source>
</reference>
<dbReference type="GO" id="GO:0016491">
    <property type="term" value="F:oxidoreductase activity"/>
    <property type="evidence" value="ECO:0007669"/>
    <property type="project" value="UniProtKB-KW"/>
</dbReference>
<dbReference type="InterPro" id="IPR006115">
    <property type="entry name" value="6PGDH_NADP-bd"/>
</dbReference>
<dbReference type="eggNOG" id="COG2084">
    <property type="taxonomic scope" value="Bacteria"/>
</dbReference>
<dbReference type="InterPro" id="IPR036291">
    <property type="entry name" value="NAD(P)-bd_dom_sf"/>
</dbReference>
<dbReference type="GO" id="GO:0000785">
    <property type="term" value="C:chromatin"/>
    <property type="evidence" value="ECO:0007669"/>
    <property type="project" value="TreeGrafter"/>
</dbReference>
<dbReference type="InterPro" id="IPR008927">
    <property type="entry name" value="6-PGluconate_DH-like_C_sf"/>
</dbReference>
<dbReference type="Proteomes" id="UP000028826">
    <property type="component" value="Unassembled WGS sequence"/>
</dbReference>
<dbReference type="GO" id="GO:0050661">
    <property type="term" value="F:NADP binding"/>
    <property type="evidence" value="ECO:0007669"/>
    <property type="project" value="InterPro"/>
</dbReference>
<keyword evidence="3" id="KW-1185">Reference proteome</keyword>
<dbReference type="RefSeq" id="WP_035705777.1">
    <property type="nucleotide sequence ID" value="NZ_CP035510.1"/>
</dbReference>
<dbReference type="PIRSF" id="PIRSF000103">
    <property type="entry name" value="HIBADH"/>
    <property type="match status" value="1"/>
</dbReference>
<dbReference type="GO" id="GO:0140673">
    <property type="term" value="P:transcription elongation-coupled chromatin remodeling"/>
    <property type="evidence" value="ECO:0007669"/>
    <property type="project" value="TreeGrafter"/>
</dbReference>
<sequence>MSDVAVIGLGRMGSALAKALVTSGKSVTVWNRSQGKAEALERIGALKAETPAAAIASSSTLIVCLSDYAATSILLDEARVTDLLQGKTLIQLTSGTPKQARHLEQWVECRGGMYLDGAISAWPDQIGGPEASIVIAGRESVLNSAEPILKLLAPNLSYVGTDTGRAKILFNAALSYFAAHWIGFSHGAAMYAAEGMDVAEFGEAIAGLSPMFAGDVRHMGQAITGNRFSDPQSTIKSVGVDISRLVEIASDLNISAAFPEFAASLFKNAAEAGYGAEEHCAIFKVIRTR</sequence>
<dbReference type="OrthoDB" id="5524287at2"/>
<dbReference type="GO" id="GO:0003677">
    <property type="term" value="F:DNA binding"/>
    <property type="evidence" value="ECO:0007669"/>
    <property type="project" value="TreeGrafter"/>
</dbReference>
<dbReference type="Pfam" id="PF03446">
    <property type="entry name" value="NAD_binding_2"/>
    <property type="match status" value="1"/>
</dbReference>
<dbReference type="InterPro" id="IPR051265">
    <property type="entry name" value="HIBADH-related_NP60_sf"/>
</dbReference>
<evidence type="ECO:0000313" key="3">
    <source>
        <dbReference type="Proteomes" id="UP000028826"/>
    </source>
</evidence>
<dbReference type="Gene3D" id="3.40.50.720">
    <property type="entry name" value="NAD(P)-binding Rossmann-like Domain"/>
    <property type="match status" value="1"/>
</dbReference>
<organism evidence="2 3">
    <name type="scientific">Haematobacter massiliensis</name>
    <dbReference type="NCBI Taxonomy" id="195105"/>
    <lineage>
        <taxon>Bacteria</taxon>
        <taxon>Pseudomonadati</taxon>
        <taxon>Pseudomonadota</taxon>
        <taxon>Alphaproteobacteria</taxon>
        <taxon>Rhodobacterales</taxon>
        <taxon>Paracoccaceae</taxon>
        <taxon>Haematobacter</taxon>
    </lineage>
</organism>
<protein>
    <submittedName>
        <fullName evidence="2">6-phosphogluconate dehydrogenase</fullName>
    </submittedName>
</protein>
<proteinExistence type="predicted"/>
<dbReference type="Gene3D" id="1.10.1040.10">
    <property type="entry name" value="N-(1-d-carboxylethyl)-l-norvaline Dehydrogenase, domain 2"/>
    <property type="match status" value="1"/>
</dbReference>